<proteinExistence type="predicted"/>
<name>A0A0F9B6E4_9ZZZZ</name>
<comment type="caution">
    <text evidence="1">The sequence shown here is derived from an EMBL/GenBank/DDBJ whole genome shotgun (WGS) entry which is preliminary data.</text>
</comment>
<dbReference type="EMBL" id="LAZR01042514">
    <property type="protein sequence ID" value="KKL09357.1"/>
    <property type="molecule type" value="Genomic_DNA"/>
</dbReference>
<gene>
    <name evidence="1" type="ORF">LCGC14_2566660</name>
</gene>
<reference evidence="1" key="1">
    <citation type="journal article" date="2015" name="Nature">
        <title>Complex archaea that bridge the gap between prokaryotes and eukaryotes.</title>
        <authorList>
            <person name="Spang A."/>
            <person name="Saw J.H."/>
            <person name="Jorgensen S.L."/>
            <person name="Zaremba-Niedzwiedzka K."/>
            <person name="Martijn J."/>
            <person name="Lind A.E."/>
            <person name="van Eijk R."/>
            <person name="Schleper C."/>
            <person name="Guy L."/>
            <person name="Ettema T.J."/>
        </authorList>
    </citation>
    <scope>NUCLEOTIDE SEQUENCE</scope>
</reference>
<protein>
    <submittedName>
        <fullName evidence="1">Uncharacterized protein</fullName>
    </submittedName>
</protein>
<organism evidence="1">
    <name type="scientific">marine sediment metagenome</name>
    <dbReference type="NCBI Taxonomy" id="412755"/>
    <lineage>
        <taxon>unclassified sequences</taxon>
        <taxon>metagenomes</taxon>
        <taxon>ecological metagenomes</taxon>
    </lineage>
</organism>
<evidence type="ECO:0000313" key="1">
    <source>
        <dbReference type="EMBL" id="KKL09357.1"/>
    </source>
</evidence>
<dbReference type="AlphaFoldDB" id="A0A0F9B6E4"/>
<accession>A0A0F9B6E4</accession>
<sequence length="423" mass="45690">MADQPGIARGYIQPQIPDFNIIPPILFGLSDRERVEARIGQLEQKISAMMDYMRQQQPTLDTGNDLNVRRLNEFLVERQETETTIAQWTADQNNLDTGDGISFRVSTDATRSITGLLAGIDGQIKTFINVGSFEVEFPHQSGSSDAANRFLNATGATLLMDPEEQITFWYDITTARWREIERTGAIPSQKIWTFDSPTGSSGTFYFGGFYLFHSAALTPAGGTNVGTANSSYAAHALVVLGATSTDMVVRVTGTSITDGGTRATSATEDIDTSGGVSGAYFETTKKWIGLVSYTLLSGTGVTINAGFAKYWDNNNTIYDLAGLEATWVGGATDTAPNIELLHHKSTGWTYGAGGTPTTPTAIAAMATDHSTEDNVINGEPGAWKRDNLTTEIDGSSSEGIIWRVTTTANKTFELGNFVLRITH</sequence>